<evidence type="ECO:0000256" key="1">
    <source>
        <dbReference type="ARBA" id="ARBA00000085"/>
    </source>
</evidence>
<feature type="modified residue" description="4-aspartylphosphate" evidence="13">
    <location>
        <position position="528"/>
    </location>
</feature>
<dbReference type="PROSITE" id="PS50110">
    <property type="entry name" value="RESPONSE_REGULATORY"/>
    <property type="match status" value="1"/>
</dbReference>
<dbReference type="GO" id="GO:0000155">
    <property type="term" value="F:phosphorelay sensor kinase activity"/>
    <property type="evidence" value="ECO:0007669"/>
    <property type="project" value="InterPro"/>
</dbReference>
<dbReference type="GO" id="GO:0005524">
    <property type="term" value="F:ATP binding"/>
    <property type="evidence" value="ECO:0007669"/>
    <property type="project" value="UniProtKB-KW"/>
</dbReference>
<keyword evidence="10" id="KW-0902">Two-component regulatory system</keyword>
<keyword evidence="4" id="KW-1003">Cell membrane</keyword>
<dbReference type="InterPro" id="IPR005467">
    <property type="entry name" value="His_kinase_dom"/>
</dbReference>
<dbReference type="Gene3D" id="3.40.50.2300">
    <property type="match status" value="1"/>
</dbReference>
<keyword evidence="5 13" id="KW-0597">Phosphoprotein</keyword>
<evidence type="ECO:0000256" key="13">
    <source>
        <dbReference type="PROSITE-ProRule" id="PRU00169"/>
    </source>
</evidence>
<evidence type="ECO:0000256" key="3">
    <source>
        <dbReference type="ARBA" id="ARBA00012438"/>
    </source>
</evidence>
<dbReference type="SUPFAM" id="SSF47226">
    <property type="entry name" value="Histidine-containing phosphotransfer domain, HPT domain"/>
    <property type="match status" value="1"/>
</dbReference>
<keyword evidence="9" id="KW-1133">Transmembrane helix</keyword>
<dbReference type="InterPro" id="IPR008207">
    <property type="entry name" value="Sig_transdc_His_kin_Hpt_dom"/>
</dbReference>
<evidence type="ECO:0000256" key="11">
    <source>
        <dbReference type="ARBA" id="ARBA00023136"/>
    </source>
</evidence>
<name>A0A1F6GS93_9PROT</name>
<reference evidence="18 19" key="1">
    <citation type="journal article" date="2016" name="Nat. Commun.">
        <title>Thousands of microbial genomes shed light on interconnected biogeochemical processes in an aquifer system.</title>
        <authorList>
            <person name="Anantharaman K."/>
            <person name="Brown C.T."/>
            <person name="Hug L.A."/>
            <person name="Sharon I."/>
            <person name="Castelle C.J."/>
            <person name="Probst A.J."/>
            <person name="Thomas B.C."/>
            <person name="Singh A."/>
            <person name="Wilkins M.J."/>
            <person name="Karaoz U."/>
            <person name="Brodie E.L."/>
            <person name="Williams K.H."/>
            <person name="Hubbard S.S."/>
            <person name="Banfield J.F."/>
        </authorList>
    </citation>
    <scope>NUCLEOTIDE SEQUENCE [LARGE SCALE GENOMIC DNA]</scope>
</reference>
<dbReference type="InterPro" id="IPR011006">
    <property type="entry name" value="CheY-like_superfamily"/>
</dbReference>
<dbReference type="AlphaFoldDB" id="A0A1F6GS93"/>
<dbReference type="PANTHER" id="PTHR45339">
    <property type="entry name" value="HYBRID SIGNAL TRANSDUCTION HISTIDINE KINASE J"/>
    <property type="match status" value="1"/>
</dbReference>
<dbReference type="PROSITE" id="PS50109">
    <property type="entry name" value="HIS_KIN"/>
    <property type="match status" value="1"/>
</dbReference>
<keyword evidence="11" id="KW-0472">Membrane</keyword>
<keyword evidence="6" id="KW-0812">Transmembrane</keyword>
<comment type="subcellular location">
    <subcellularLocation>
        <location evidence="2">Cell membrane</location>
        <topology evidence="2">Multi-pass membrane protein</topology>
    </subcellularLocation>
</comment>
<evidence type="ECO:0000313" key="18">
    <source>
        <dbReference type="EMBL" id="OGH01012.1"/>
    </source>
</evidence>
<dbReference type="GO" id="GO:0005886">
    <property type="term" value="C:plasma membrane"/>
    <property type="evidence" value="ECO:0007669"/>
    <property type="project" value="UniProtKB-SubCell"/>
</dbReference>
<dbReference type="InterPro" id="IPR036097">
    <property type="entry name" value="HisK_dim/P_sf"/>
</dbReference>
<dbReference type="Pfam" id="PF02518">
    <property type="entry name" value="HATPase_c"/>
    <property type="match status" value="1"/>
</dbReference>
<comment type="caution">
    <text evidence="18">The sequence shown here is derived from an EMBL/GenBank/DDBJ whole genome shotgun (WGS) entry which is preliminary data.</text>
</comment>
<evidence type="ECO:0000259" key="16">
    <source>
        <dbReference type="PROSITE" id="PS50110"/>
    </source>
</evidence>
<accession>A0A1F6GS93</accession>
<evidence type="ECO:0000313" key="19">
    <source>
        <dbReference type="Proteomes" id="UP000177583"/>
    </source>
</evidence>
<dbReference type="SMART" id="SM00388">
    <property type="entry name" value="HisKA"/>
    <property type="match status" value="1"/>
</dbReference>
<evidence type="ECO:0000256" key="8">
    <source>
        <dbReference type="ARBA" id="ARBA00022840"/>
    </source>
</evidence>
<dbReference type="InterPro" id="IPR003661">
    <property type="entry name" value="HisK_dim/P_dom"/>
</dbReference>
<dbReference type="EC" id="2.7.13.3" evidence="3"/>
<dbReference type="InterPro" id="IPR003594">
    <property type="entry name" value="HATPase_dom"/>
</dbReference>
<feature type="modified residue" description="Phosphohistidine" evidence="12">
    <location>
        <position position="675"/>
    </location>
</feature>
<evidence type="ECO:0000256" key="9">
    <source>
        <dbReference type="ARBA" id="ARBA00022989"/>
    </source>
</evidence>
<evidence type="ECO:0000256" key="12">
    <source>
        <dbReference type="PROSITE-ProRule" id="PRU00110"/>
    </source>
</evidence>
<dbReference type="Gene3D" id="3.30.565.10">
    <property type="entry name" value="Histidine kinase-like ATPase, C-terminal domain"/>
    <property type="match status" value="1"/>
</dbReference>
<comment type="catalytic activity">
    <reaction evidence="1">
        <text>ATP + protein L-histidine = ADP + protein N-phospho-L-histidine.</text>
        <dbReference type="EC" id="2.7.13.3"/>
    </reaction>
</comment>
<dbReference type="Proteomes" id="UP000177583">
    <property type="component" value="Unassembled WGS sequence"/>
</dbReference>
<evidence type="ECO:0000256" key="4">
    <source>
        <dbReference type="ARBA" id="ARBA00022475"/>
    </source>
</evidence>
<dbReference type="SUPFAM" id="SSF52172">
    <property type="entry name" value="CheY-like"/>
    <property type="match status" value="1"/>
</dbReference>
<dbReference type="Pfam" id="PF00072">
    <property type="entry name" value="Response_reg"/>
    <property type="match status" value="1"/>
</dbReference>
<keyword evidence="8" id="KW-0067">ATP-binding</keyword>
<dbReference type="SUPFAM" id="SSF55874">
    <property type="entry name" value="ATPase domain of HSP90 chaperone/DNA topoisomerase II/histidine kinase"/>
    <property type="match status" value="1"/>
</dbReference>
<evidence type="ECO:0000256" key="7">
    <source>
        <dbReference type="ARBA" id="ARBA00022741"/>
    </source>
</evidence>
<feature type="coiled-coil region" evidence="14">
    <location>
        <begin position="52"/>
        <end position="104"/>
    </location>
</feature>
<dbReference type="SUPFAM" id="SSF47384">
    <property type="entry name" value="Homodimeric domain of signal transducing histidine kinase"/>
    <property type="match status" value="1"/>
</dbReference>
<protein>
    <recommendedName>
        <fullName evidence="3">histidine kinase</fullName>
        <ecNumber evidence="3">2.7.13.3</ecNumber>
    </recommendedName>
</protein>
<dbReference type="SMART" id="SM00448">
    <property type="entry name" value="REC"/>
    <property type="match status" value="1"/>
</dbReference>
<dbReference type="FunFam" id="3.30.565.10:FF:000010">
    <property type="entry name" value="Sensor histidine kinase RcsC"/>
    <property type="match status" value="1"/>
</dbReference>
<dbReference type="InterPro" id="IPR001789">
    <property type="entry name" value="Sig_transdc_resp-reg_receiver"/>
</dbReference>
<dbReference type="CDD" id="cd16922">
    <property type="entry name" value="HATPase_EvgS-ArcB-TorS-like"/>
    <property type="match status" value="1"/>
</dbReference>
<dbReference type="InterPro" id="IPR004358">
    <property type="entry name" value="Sig_transdc_His_kin-like_C"/>
</dbReference>
<keyword evidence="14" id="KW-0175">Coiled coil</keyword>
<evidence type="ECO:0000256" key="10">
    <source>
        <dbReference type="ARBA" id="ARBA00023012"/>
    </source>
</evidence>
<dbReference type="Pfam" id="PF00512">
    <property type="entry name" value="HisKA"/>
    <property type="match status" value="1"/>
</dbReference>
<dbReference type="PRINTS" id="PR00344">
    <property type="entry name" value="BCTRLSENSOR"/>
</dbReference>
<evidence type="ECO:0000256" key="5">
    <source>
        <dbReference type="ARBA" id="ARBA00022553"/>
    </source>
</evidence>
<dbReference type="Pfam" id="PF01627">
    <property type="entry name" value="Hpt"/>
    <property type="match status" value="1"/>
</dbReference>
<proteinExistence type="predicted"/>
<evidence type="ECO:0000259" key="15">
    <source>
        <dbReference type="PROSITE" id="PS50109"/>
    </source>
</evidence>
<sequence length="735" mass="81485">MPVELPPLEPFAKEGQTLESAKKRVLEGKVTPEAYQELLEAYDKLYRQFSQMVNINDQRQAESREIKAKLEEELELRRAAEKQLQAQEAELKQAKELAEQTLAERAMFFASMSHEIRTPLAGVVGCATHLLHTEVTQDQKDFLGTILTSSNILMRLINDLLDLSKIEAGQLALESQPIDLEVLLEEVIELVGVAAADKGLELIPQAQALPLVRGDQTRLVQVLVNLVYNAIKFTPQGQIELGAEQAGEELRFWVKDTGVGIPPEQQKNLFAPFKQADNSVARRYGGTGLGLSICKKLVERFGGRIWFESDVKQGTTFCFTHPLEVVGPKPEPFSPKALAGKRLLLLEPNLALQTWLLGLCQKAGLAATGCAELGQMEGWLASSQPFDLLVIDKTTLAGPLRGGLASSFSRLPKLFLELPHNHNKESGETGTTNEQRLLKPIKSRPFLSALEQLLQGPSTPEPKNLGGPLPNLALEFPFTVLVADDNEINLKVTQSGLKLLGYDSEEATNGVEVMERLAEREFDLIFMDMEMPEMDGLDTCRIIRQSWPSKVRPLIIGLSANSAPVHRQVCLDHGMDDFVTKPLPLAKLGHLLASWGAKAKGDPLFRFVALQQDYETFEEFMLLDLPFVETLKRGYSIELLEHLAELFQKELANAGPKFRELLGNRRWEELCSLAHKYKGSCYNLGASRLGNILAQIEALAREGKGEPLPGLLENFDHNFAPTLAKVAAAFLVPKD</sequence>
<evidence type="ECO:0000256" key="2">
    <source>
        <dbReference type="ARBA" id="ARBA00004651"/>
    </source>
</evidence>
<evidence type="ECO:0000259" key="17">
    <source>
        <dbReference type="PROSITE" id="PS50894"/>
    </source>
</evidence>
<dbReference type="PROSITE" id="PS50894">
    <property type="entry name" value="HPT"/>
    <property type="match status" value="1"/>
</dbReference>
<dbReference type="SMART" id="SM00387">
    <property type="entry name" value="HATPase_c"/>
    <property type="match status" value="1"/>
</dbReference>
<dbReference type="Gene3D" id="1.10.287.130">
    <property type="match status" value="1"/>
</dbReference>
<dbReference type="InterPro" id="IPR036890">
    <property type="entry name" value="HATPase_C_sf"/>
</dbReference>
<dbReference type="InterPro" id="IPR036641">
    <property type="entry name" value="HPT_dom_sf"/>
</dbReference>
<evidence type="ECO:0000256" key="6">
    <source>
        <dbReference type="ARBA" id="ARBA00022692"/>
    </source>
</evidence>
<dbReference type="Gene3D" id="1.20.120.160">
    <property type="entry name" value="HPT domain"/>
    <property type="match status" value="1"/>
</dbReference>
<gene>
    <name evidence="18" type="ORF">A2557_00220</name>
</gene>
<feature type="domain" description="HPt" evidence="17">
    <location>
        <begin position="636"/>
        <end position="730"/>
    </location>
</feature>
<evidence type="ECO:0000256" key="14">
    <source>
        <dbReference type="SAM" id="Coils"/>
    </source>
</evidence>
<keyword evidence="7" id="KW-0547">Nucleotide-binding</keyword>
<dbReference type="CDD" id="cd17546">
    <property type="entry name" value="REC_hyHK_CKI1_RcsC-like"/>
    <property type="match status" value="1"/>
</dbReference>
<feature type="domain" description="Histidine kinase" evidence="15">
    <location>
        <begin position="111"/>
        <end position="325"/>
    </location>
</feature>
<dbReference type="PANTHER" id="PTHR45339:SF1">
    <property type="entry name" value="HYBRID SIGNAL TRANSDUCTION HISTIDINE KINASE J"/>
    <property type="match status" value="1"/>
</dbReference>
<dbReference type="EMBL" id="MFNF01000040">
    <property type="protein sequence ID" value="OGH01012.1"/>
    <property type="molecule type" value="Genomic_DNA"/>
</dbReference>
<feature type="domain" description="Response regulatory" evidence="16">
    <location>
        <begin position="479"/>
        <end position="596"/>
    </location>
</feature>
<organism evidence="18 19">
    <name type="scientific">Candidatus Lambdaproteobacteria bacterium RIFOXYD2_FULL_56_26</name>
    <dbReference type="NCBI Taxonomy" id="1817773"/>
    <lineage>
        <taxon>Bacteria</taxon>
        <taxon>Pseudomonadati</taxon>
        <taxon>Pseudomonadota</taxon>
        <taxon>Candidatus Lambdaproteobacteria</taxon>
    </lineage>
</organism>
<dbReference type="CDD" id="cd00082">
    <property type="entry name" value="HisKA"/>
    <property type="match status" value="1"/>
</dbReference>